<organism evidence="2 3">
    <name type="scientific">Clostridium beijerinckii</name>
    <name type="common">Clostridium MP</name>
    <dbReference type="NCBI Taxonomy" id="1520"/>
    <lineage>
        <taxon>Bacteria</taxon>
        <taxon>Bacillati</taxon>
        <taxon>Bacillota</taxon>
        <taxon>Clostridia</taxon>
        <taxon>Eubacteriales</taxon>
        <taxon>Clostridiaceae</taxon>
        <taxon>Clostridium</taxon>
    </lineage>
</organism>
<gene>
    <name evidence="2" type="ORF">B0H41_000020</name>
</gene>
<evidence type="ECO:0000256" key="1">
    <source>
        <dbReference type="SAM" id="Phobius"/>
    </source>
</evidence>
<name>A0AAX0ATW6_CLOBE</name>
<dbReference type="AlphaFoldDB" id="A0AAX0ATW6"/>
<dbReference type="EMBL" id="JABSWW010000001">
    <property type="protein sequence ID" value="NRT86341.1"/>
    <property type="molecule type" value="Genomic_DNA"/>
</dbReference>
<reference evidence="2" key="2">
    <citation type="journal article" date="2022" name="Nat. Biotechnol.">
        <title>Carbon-negative production of acetone and isopropanol by gas fermentation at industrial pilot scale.</title>
        <authorList>
            <person name="Liew F.E."/>
            <person name="Nogle R."/>
            <person name="Abdalla T."/>
            <person name="Rasor B.J."/>
            <person name="Canter C."/>
            <person name="Jensen R.O."/>
            <person name="Wang L."/>
            <person name="Strutz J."/>
            <person name="Chirania P."/>
            <person name="De Tissera S."/>
            <person name="Mueller A.P."/>
            <person name="Ruan Z."/>
            <person name="Gao A."/>
            <person name="Tran L."/>
            <person name="Engle N.L."/>
            <person name="Bromley J.C."/>
            <person name="Daniell J."/>
            <person name="Conrado R."/>
            <person name="Tschaplinski T.J."/>
            <person name="Giannone R.J."/>
            <person name="Hettich R.L."/>
            <person name="Karim A.S."/>
            <person name="Simpson S.D."/>
            <person name="Brown S.D."/>
            <person name="Leang C."/>
            <person name="Jewett M.C."/>
            <person name="Kopke M."/>
        </authorList>
    </citation>
    <scope>NUCLEOTIDE SEQUENCE</scope>
    <source>
        <strain evidence="2">DJ080</strain>
    </source>
</reference>
<accession>A0AAX0ATW6</accession>
<proteinExistence type="predicted"/>
<keyword evidence="1" id="KW-0812">Transmembrane</keyword>
<evidence type="ECO:0000313" key="2">
    <source>
        <dbReference type="EMBL" id="NRT86341.1"/>
    </source>
</evidence>
<sequence length="92" mass="10686">MFKCPHCKFKTITFWKKVGGDSRFTKRITCPYCFRKSKLSGWSFFAQMIFFASAIPIFEDSNFRLISAFGIVIYSMIVIVVIPALFPLKKLK</sequence>
<dbReference type="Proteomes" id="UP001193748">
    <property type="component" value="Unassembled WGS sequence"/>
</dbReference>
<feature type="transmembrane region" description="Helical" evidence="1">
    <location>
        <begin position="39"/>
        <end position="58"/>
    </location>
</feature>
<feature type="transmembrane region" description="Helical" evidence="1">
    <location>
        <begin position="64"/>
        <end position="86"/>
    </location>
</feature>
<keyword evidence="1" id="KW-0472">Membrane</keyword>
<evidence type="ECO:0000313" key="3">
    <source>
        <dbReference type="Proteomes" id="UP001193748"/>
    </source>
</evidence>
<reference evidence="2" key="1">
    <citation type="submission" date="2020-05" db="EMBL/GenBank/DDBJ databases">
        <authorList>
            <person name="Brown S."/>
            <person name="Huntemann M."/>
            <person name="Clum A."/>
            <person name="Spunde A."/>
            <person name="Palaniappan K."/>
            <person name="Ritter S."/>
            <person name="Mikhailova N."/>
            <person name="Chen I.-M."/>
            <person name="Stamatis D."/>
            <person name="Reddy T."/>
            <person name="O'Malley R."/>
            <person name="Daum C."/>
            <person name="Shapiro N."/>
            <person name="Ivanova N."/>
            <person name="Kyrpides N."/>
            <person name="Woyke T."/>
        </authorList>
    </citation>
    <scope>NUCLEOTIDE SEQUENCE</scope>
    <source>
        <strain evidence="2">DJ080</strain>
    </source>
</reference>
<comment type="caution">
    <text evidence="2">The sequence shown here is derived from an EMBL/GenBank/DDBJ whole genome shotgun (WGS) entry which is preliminary data.</text>
</comment>
<protein>
    <submittedName>
        <fullName evidence="2">Glutaredoxin</fullName>
    </submittedName>
</protein>
<keyword evidence="1" id="KW-1133">Transmembrane helix</keyword>